<sequence>MRQEATESIPATGDLQPEVRARFDDISDDLDGLCKLGYLSPGSVGSALDVGTGSGMGALALRQILPDAVIDTIDDGSSYQTSPDYRLRPVPASAARFIRSSLADWTDRSASGYDLVMAVQFPFFPNNVSDWKENCTGAAANLLDMARLLNQGGTLAIGYKVGKEIVTINQIRDIFRWDRLFSDMQDVFDGRFRHFWLILSNPYKVALRKAIGNPAAYLPRAAWHRCRLPTSPIILCNAKLTPADRSQV</sequence>
<comment type="caution">
    <text evidence="1">The sequence shown here is derived from an EMBL/GenBank/DDBJ whole genome shotgun (WGS) entry which is preliminary data.</text>
</comment>
<name>A0A1F5YW26_9BACT</name>
<evidence type="ECO:0000313" key="1">
    <source>
        <dbReference type="EMBL" id="OGG04325.1"/>
    </source>
</evidence>
<evidence type="ECO:0000313" key="2">
    <source>
        <dbReference type="Proteomes" id="UP000178448"/>
    </source>
</evidence>
<proteinExistence type="predicted"/>
<gene>
    <name evidence="1" type="ORF">A2Z33_04220</name>
</gene>
<organism evidence="1 2">
    <name type="scientific">Candidatus Gottesmanbacteria bacterium RBG_16_52_11</name>
    <dbReference type="NCBI Taxonomy" id="1798374"/>
    <lineage>
        <taxon>Bacteria</taxon>
        <taxon>Candidatus Gottesmaniibacteriota</taxon>
    </lineage>
</organism>
<dbReference type="EMBL" id="MFJD01000004">
    <property type="protein sequence ID" value="OGG04325.1"/>
    <property type="molecule type" value="Genomic_DNA"/>
</dbReference>
<dbReference type="Gene3D" id="3.40.50.150">
    <property type="entry name" value="Vaccinia Virus protein VP39"/>
    <property type="match status" value="1"/>
</dbReference>
<protein>
    <submittedName>
        <fullName evidence="1">Uncharacterized protein</fullName>
    </submittedName>
</protein>
<reference evidence="1 2" key="1">
    <citation type="journal article" date="2016" name="Nat. Commun.">
        <title>Thousands of microbial genomes shed light on interconnected biogeochemical processes in an aquifer system.</title>
        <authorList>
            <person name="Anantharaman K."/>
            <person name="Brown C.T."/>
            <person name="Hug L.A."/>
            <person name="Sharon I."/>
            <person name="Castelle C.J."/>
            <person name="Probst A.J."/>
            <person name="Thomas B.C."/>
            <person name="Singh A."/>
            <person name="Wilkins M.J."/>
            <person name="Karaoz U."/>
            <person name="Brodie E.L."/>
            <person name="Williams K.H."/>
            <person name="Hubbard S.S."/>
            <person name="Banfield J.F."/>
        </authorList>
    </citation>
    <scope>NUCLEOTIDE SEQUENCE [LARGE SCALE GENOMIC DNA]</scope>
</reference>
<accession>A0A1F5YW26</accession>
<dbReference type="Proteomes" id="UP000178448">
    <property type="component" value="Unassembled WGS sequence"/>
</dbReference>
<dbReference type="SUPFAM" id="SSF53335">
    <property type="entry name" value="S-adenosyl-L-methionine-dependent methyltransferases"/>
    <property type="match status" value="1"/>
</dbReference>
<dbReference type="InterPro" id="IPR029063">
    <property type="entry name" value="SAM-dependent_MTases_sf"/>
</dbReference>
<dbReference type="STRING" id="1798374.A2Z33_04220"/>
<dbReference type="AlphaFoldDB" id="A0A1F5YW26"/>